<organism evidence="1 2">
    <name type="scientific">Romboutsia lituseburensis DSM 797</name>
    <dbReference type="NCBI Taxonomy" id="1121325"/>
    <lineage>
        <taxon>Bacteria</taxon>
        <taxon>Bacillati</taxon>
        <taxon>Bacillota</taxon>
        <taxon>Clostridia</taxon>
        <taxon>Peptostreptococcales</taxon>
        <taxon>Peptostreptococcaceae</taxon>
        <taxon>Romboutsia</taxon>
    </lineage>
</organism>
<dbReference type="EMBL" id="FNGW01000004">
    <property type="protein sequence ID" value="SDL99516.1"/>
    <property type="molecule type" value="Genomic_DNA"/>
</dbReference>
<keyword evidence="2" id="KW-1185">Reference proteome</keyword>
<dbReference type="Pfam" id="PF11042">
    <property type="entry name" value="DUF2750"/>
    <property type="match status" value="1"/>
</dbReference>
<dbReference type="Pfam" id="PF15428">
    <property type="entry name" value="Imm26"/>
    <property type="match status" value="1"/>
</dbReference>
<name>A0A1G9PL07_9FIRM</name>
<dbReference type="AlphaFoldDB" id="A0A1G9PL07"/>
<dbReference type="Proteomes" id="UP000199068">
    <property type="component" value="Unassembled WGS sequence"/>
</dbReference>
<sequence>MIKRRKRPKDGDIFTIEIKEGLYSYGQVIDKEYNLYLIYDILGDENKSIEEVIKSPKMLLTRSFNYSFRDGDWKIVGNAQIPEDLNIPMFKMGVDSKYHVVNYKWDVIRKATREEGYLLHYVDEISPGGLEEAIMAKYEMAEWNYNYDYMLYPPKYGITYKDVLQMSESDKYRYFNTTVAYYEELWGLYDDGWATIEGDEGVTIPLWPDKQYADICAKGDWETYTAKRIDLYEFLNKWVPEMEKDNIKPAVFWVNEEAVIVDADFLQGTLILSLEEY</sequence>
<gene>
    <name evidence="1" type="ORF">SAMN04515677_104414</name>
</gene>
<evidence type="ECO:0000313" key="1">
    <source>
        <dbReference type="EMBL" id="SDL99516.1"/>
    </source>
</evidence>
<proteinExistence type="predicted"/>
<dbReference type="RefSeq" id="WP_170139068.1">
    <property type="nucleotide sequence ID" value="NZ_FNGW01000004.1"/>
</dbReference>
<dbReference type="InterPro" id="IPR029278">
    <property type="entry name" value="Imm26"/>
</dbReference>
<dbReference type="InterPro" id="IPR021284">
    <property type="entry name" value="DUF2750"/>
</dbReference>
<dbReference type="STRING" id="1121325.SAMN04515677_104414"/>
<evidence type="ECO:0000313" key="2">
    <source>
        <dbReference type="Proteomes" id="UP000199068"/>
    </source>
</evidence>
<accession>A0A1G9PL07</accession>
<reference evidence="1 2" key="1">
    <citation type="submission" date="2016-10" db="EMBL/GenBank/DDBJ databases">
        <authorList>
            <person name="de Groot N.N."/>
        </authorList>
    </citation>
    <scope>NUCLEOTIDE SEQUENCE [LARGE SCALE GENOMIC DNA]</scope>
    <source>
        <strain evidence="1 2">DSM 797</strain>
    </source>
</reference>
<protein>
    <submittedName>
        <fullName evidence="1">Immunity protein 26</fullName>
    </submittedName>
</protein>